<protein>
    <submittedName>
        <fullName evidence="1">Uncharacterized protein</fullName>
    </submittedName>
</protein>
<accession>A0AAD9TR29</accession>
<comment type="caution">
    <text evidence="1">The sequence shown here is derived from an EMBL/GenBank/DDBJ whole genome shotgun (WGS) entry which is preliminary data.</text>
</comment>
<evidence type="ECO:0000313" key="2">
    <source>
        <dbReference type="Proteomes" id="UP001280121"/>
    </source>
</evidence>
<organism evidence="1 2">
    <name type="scientific">Dipteronia dyeriana</name>
    <dbReference type="NCBI Taxonomy" id="168575"/>
    <lineage>
        <taxon>Eukaryota</taxon>
        <taxon>Viridiplantae</taxon>
        <taxon>Streptophyta</taxon>
        <taxon>Embryophyta</taxon>
        <taxon>Tracheophyta</taxon>
        <taxon>Spermatophyta</taxon>
        <taxon>Magnoliopsida</taxon>
        <taxon>eudicotyledons</taxon>
        <taxon>Gunneridae</taxon>
        <taxon>Pentapetalae</taxon>
        <taxon>rosids</taxon>
        <taxon>malvids</taxon>
        <taxon>Sapindales</taxon>
        <taxon>Sapindaceae</taxon>
        <taxon>Hippocastanoideae</taxon>
        <taxon>Acereae</taxon>
        <taxon>Dipteronia</taxon>
    </lineage>
</organism>
<sequence>MAKSSSIDNIKLKKSWSPFTNKVIELPALDIEISAGKILRMLWQHSLLLQPHRIV</sequence>
<dbReference type="AlphaFoldDB" id="A0AAD9TR29"/>
<proteinExistence type="predicted"/>
<reference evidence="1" key="1">
    <citation type="journal article" date="2023" name="Plant J.">
        <title>Genome sequences and population genomics provide insights into the demographic history, inbreeding, and mutation load of two 'living fossil' tree species of Dipteronia.</title>
        <authorList>
            <person name="Feng Y."/>
            <person name="Comes H.P."/>
            <person name="Chen J."/>
            <person name="Zhu S."/>
            <person name="Lu R."/>
            <person name="Zhang X."/>
            <person name="Li P."/>
            <person name="Qiu J."/>
            <person name="Olsen K.M."/>
            <person name="Qiu Y."/>
        </authorList>
    </citation>
    <scope>NUCLEOTIDE SEQUENCE</scope>
    <source>
        <strain evidence="1">KIB01</strain>
    </source>
</reference>
<evidence type="ECO:0000313" key="1">
    <source>
        <dbReference type="EMBL" id="KAK2640437.1"/>
    </source>
</evidence>
<keyword evidence="2" id="KW-1185">Reference proteome</keyword>
<name>A0AAD9TR29_9ROSI</name>
<gene>
    <name evidence="1" type="ORF">Ddye_028232</name>
</gene>
<dbReference type="Proteomes" id="UP001280121">
    <property type="component" value="Unassembled WGS sequence"/>
</dbReference>
<dbReference type="EMBL" id="JANJYI010000008">
    <property type="protein sequence ID" value="KAK2640437.1"/>
    <property type="molecule type" value="Genomic_DNA"/>
</dbReference>